<sequence length="712" mass="77575">MLVGSGSDEAAREFGLEAVPNSYFTTPFRRTYWHQVVEKGVRQVGSEMGTVGAIVLDSRGRLAAGGSTGGPTGKLDGRIGDTAILGAGFGIADIQSSHGNSSGAGDQILEHLVASNVAKYHSAGATLGDAARRALQAMTSTGVSCSLIALDAHGNLAVESTARLFSVAHASSSKTPTANLRPTTFPLLPSHEFYSDHQLSIGLSRYPVTQGHALAIIKSGNSLFSLEPPEFTKAMVQVSSAVSILKDHYKVERCALASDGSDRLSILPLHGLSKDWHPITSDIKEFHENYPGYVSSKDGPMIEAGRLDEISSRIQQVSRLSSSPDYTFQSAQDDTNLFARIIRGEIQQWRIWEDTNHVAFLTPFANTPGFTVLVPRKHLSSDIFSIQEPDFSDIMLASHLVAGYLKEVFGAERCGMIFEGFEIDYAHVKLIPIHSADADFQISESKDLVTTELRFRALTKAIYCLVPATTDAVSSPMGLGSDSEPVPSNLLREPASIAPSGLADDEQALLRDTTVDYLIKAGFRTGVFHCEARIVNSASAYEFDASKPQYPRLSSKKKIEKDAPAVAILEINARAPGAKETDRIMNSRGLDLYALHLLAACGDAERMRILAIPFNEPEGWWGNSYIGAETGGIFKPVAMFEELAIQAPELSKHIVQWDMLLEPGARVQDPAETGRFRWVAWFLVHSHVSRSHLENLLRDIRSSLRFEMTPFS</sequence>
<evidence type="ECO:0000256" key="2">
    <source>
        <dbReference type="PIRSR" id="PIRSR600246-3"/>
    </source>
</evidence>
<keyword evidence="6" id="KW-1185">Reference proteome</keyword>
<dbReference type="InterPro" id="IPR011146">
    <property type="entry name" value="HIT-like"/>
</dbReference>
<dbReference type="SUPFAM" id="SSF54197">
    <property type="entry name" value="HIT-like"/>
    <property type="match status" value="1"/>
</dbReference>
<dbReference type="Pfam" id="PF01112">
    <property type="entry name" value="Asparaginase_2"/>
    <property type="match status" value="1"/>
</dbReference>
<dbReference type="InterPro" id="IPR001310">
    <property type="entry name" value="Histidine_triad_HIT"/>
</dbReference>
<dbReference type="InterPro" id="IPR000246">
    <property type="entry name" value="Peptidase_T2"/>
</dbReference>
<gene>
    <name evidence="5" type="ORF">F53441_5964</name>
</gene>
<dbReference type="InterPro" id="IPR036265">
    <property type="entry name" value="HIT-like_sf"/>
</dbReference>
<dbReference type="GO" id="GO:0016787">
    <property type="term" value="F:hydrolase activity"/>
    <property type="evidence" value="ECO:0007669"/>
    <property type="project" value="InterPro"/>
</dbReference>
<dbReference type="OrthoDB" id="5096785at2759"/>
<evidence type="ECO:0000256" key="3">
    <source>
        <dbReference type="PROSITE-ProRule" id="PRU00464"/>
    </source>
</evidence>
<dbReference type="Proteomes" id="UP000605986">
    <property type="component" value="Unassembled WGS sequence"/>
</dbReference>
<dbReference type="SUPFAM" id="SSF56235">
    <property type="entry name" value="N-terminal nucleophile aminohydrolases (Ntn hydrolases)"/>
    <property type="match status" value="1"/>
</dbReference>
<comment type="caution">
    <text evidence="3">Lacks conserved residue(s) required for the propagation of feature annotation.</text>
</comment>
<evidence type="ECO:0000313" key="6">
    <source>
        <dbReference type="Proteomes" id="UP000605986"/>
    </source>
</evidence>
<evidence type="ECO:0000256" key="1">
    <source>
        <dbReference type="PIRSR" id="PIRSR600246-1"/>
    </source>
</evidence>
<organism evidence="5 6">
    <name type="scientific">Fusarium austroafricanum</name>
    <dbReference type="NCBI Taxonomy" id="2364996"/>
    <lineage>
        <taxon>Eukaryota</taxon>
        <taxon>Fungi</taxon>
        <taxon>Dikarya</taxon>
        <taxon>Ascomycota</taxon>
        <taxon>Pezizomycotina</taxon>
        <taxon>Sordariomycetes</taxon>
        <taxon>Hypocreomycetidae</taxon>
        <taxon>Hypocreales</taxon>
        <taxon>Nectriaceae</taxon>
        <taxon>Fusarium</taxon>
        <taxon>Fusarium concolor species complex</taxon>
    </lineage>
</organism>
<dbReference type="Gene3D" id="3.30.428.10">
    <property type="entry name" value="HIT-like"/>
    <property type="match status" value="1"/>
</dbReference>
<reference evidence="5" key="1">
    <citation type="submission" date="2020-01" db="EMBL/GenBank/DDBJ databases">
        <title>Identification and distribution of gene clusters putatively required for synthesis of sphingolipid metabolism inhibitors in phylogenetically diverse species of the filamentous fungus Fusarium.</title>
        <authorList>
            <person name="Kim H.-S."/>
            <person name="Busman M."/>
            <person name="Brown D.W."/>
            <person name="Divon H."/>
            <person name="Uhlig S."/>
            <person name="Proctor R.H."/>
        </authorList>
    </citation>
    <scope>NUCLEOTIDE SEQUENCE</scope>
    <source>
        <strain evidence="5">NRRL 53441</strain>
    </source>
</reference>
<comment type="caution">
    <text evidence="5">The sequence shown here is derived from an EMBL/GenBank/DDBJ whole genome shotgun (WGS) entry which is preliminary data.</text>
</comment>
<dbReference type="InterPro" id="IPR029055">
    <property type="entry name" value="Ntn_hydrolases_N"/>
</dbReference>
<protein>
    <submittedName>
        <fullName evidence="5">Putative L-asparaginase</fullName>
    </submittedName>
</protein>
<dbReference type="PROSITE" id="PS51084">
    <property type="entry name" value="HIT_2"/>
    <property type="match status" value="1"/>
</dbReference>
<evidence type="ECO:0000259" key="4">
    <source>
        <dbReference type="PROSITE" id="PS51084"/>
    </source>
</evidence>
<dbReference type="Gene3D" id="3.60.20.30">
    <property type="entry name" value="(Glycosyl)asparaginase"/>
    <property type="match status" value="1"/>
</dbReference>
<feature type="active site" description="Nucleophile" evidence="1">
    <location>
        <position position="50"/>
    </location>
</feature>
<evidence type="ECO:0000313" key="5">
    <source>
        <dbReference type="EMBL" id="KAF4450973.1"/>
    </source>
</evidence>
<feature type="site" description="Cleavage; by autolysis" evidence="2">
    <location>
        <begin position="49"/>
        <end position="50"/>
    </location>
</feature>
<proteinExistence type="predicted"/>
<name>A0A8H4KKP7_9HYPO</name>
<feature type="domain" description="HIT" evidence="4">
    <location>
        <begin position="337"/>
        <end position="440"/>
    </location>
</feature>
<dbReference type="AlphaFoldDB" id="A0A8H4KKP7"/>
<dbReference type="Pfam" id="PF01230">
    <property type="entry name" value="HIT"/>
    <property type="match status" value="1"/>
</dbReference>
<dbReference type="EMBL" id="JAADJG010000234">
    <property type="protein sequence ID" value="KAF4450973.1"/>
    <property type="molecule type" value="Genomic_DNA"/>
</dbReference>
<dbReference type="PANTHER" id="PTHR46648:SF1">
    <property type="entry name" value="ADENOSINE 5'-MONOPHOSPHORAMIDASE HNT1"/>
    <property type="match status" value="1"/>
</dbReference>
<accession>A0A8H4KKP7</accession>
<dbReference type="PANTHER" id="PTHR46648">
    <property type="entry name" value="HIT FAMILY PROTEIN 1"/>
    <property type="match status" value="1"/>
</dbReference>
<dbReference type="Gene3D" id="3.30.470.20">
    <property type="entry name" value="ATP-grasp fold, B domain"/>
    <property type="match status" value="1"/>
</dbReference>